<evidence type="ECO:0000313" key="2">
    <source>
        <dbReference type="EMBL" id="KAB0585832.1"/>
    </source>
</evidence>
<dbReference type="RefSeq" id="WP_151045325.1">
    <property type="nucleotide sequence ID" value="NZ_VZOT01000010.1"/>
</dbReference>
<proteinExistence type="predicted"/>
<comment type="caution">
    <text evidence="2">The sequence shown here is derived from an EMBL/GenBank/DDBJ whole genome shotgun (WGS) entry which is preliminary data.</text>
</comment>
<gene>
    <name evidence="2" type="ORF">F7P80_13000</name>
</gene>
<name>A0A6A1R0N4_9BURK</name>
<dbReference type="EMBL" id="VZOT01000010">
    <property type="protein sequence ID" value="KAB0585832.1"/>
    <property type="molecule type" value="Genomic_DNA"/>
</dbReference>
<dbReference type="Pfam" id="PF13586">
    <property type="entry name" value="DDE_Tnp_1_2"/>
    <property type="match status" value="1"/>
</dbReference>
<organism evidence="2">
    <name type="scientific">Comamonas kerstersii</name>
    <dbReference type="NCBI Taxonomy" id="225992"/>
    <lineage>
        <taxon>Bacteria</taxon>
        <taxon>Pseudomonadati</taxon>
        <taxon>Pseudomonadota</taxon>
        <taxon>Betaproteobacteria</taxon>
        <taxon>Burkholderiales</taxon>
        <taxon>Comamonadaceae</taxon>
        <taxon>Comamonas</taxon>
    </lineage>
</organism>
<feature type="domain" description="Transposase DDE" evidence="1">
    <location>
        <begin position="50"/>
        <end position="134"/>
    </location>
</feature>
<accession>A0A6A1R0N4</accession>
<evidence type="ECO:0000259" key="1">
    <source>
        <dbReference type="Pfam" id="PF13586"/>
    </source>
</evidence>
<sequence length="135" mass="15545">MVFIFKPASMPAFWRALAFEAMHLSPVFWCFQQALRVCHLIASIPAAAVLADKGYDAQERVVEPHLRQGKQVVISSRRCCKEKRPYDKHLYKAPHLIENFFARLKQYRCIAPRYDKTADAFLGSIHLAAIAIWLN</sequence>
<reference evidence="2" key="1">
    <citation type="submission" date="2019-09" db="EMBL/GenBank/DDBJ databases">
        <title>Draft genome sequences of 48 bacterial type strains from the CCUG.</title>
        <authorList>
            <person name="Tunovic T."/>
            <person name="Pineiro-Iglesias B."/>
            <person name="Unosson C."/>
            <person name="Inganas E."/>
            <person name="Ohlen M."/>
            <person name="Cardew S."/>
            <person name="Jensie-Markopoulos S."/>
            <person name="Salva-Serra F."/>
            <person name="Jaen-Luchoro D."/>
            <person name="Karlsson R."/>
            <person name="Svensson-Stadler L."/>
            <person name="Chun J."/>
            <person name="Moore E."/>
        </authorList>
    </citation>
    <scope>NUCLEOTIDE SEQUENCE</scope>
    <source>
        <strain evidence="2">CCUG 15333</strain>
    </source>
</reference>
<dbReference type="AlphaFoldDB" id="A0A6A1R0N4"/>
<protein>
    <submittedName>
        <fullName evidence="2">Transposase</fullName>
    </submittedName>
</protein>
<dbReference type="InterPro" id="IPR025668">
    <property type="entry name" value="Tnp_DDE_dom"/>
</dbReference>